<gene>
    <name evidence="2" type="ORF">GPL21_40795</name>
</gene>
<evidence type="ECO:0000313" key="3">
    <source>
        <dbReference type="Proteomes" id="UP000436468"/>
    </source>
</evidence>
<feature type="signal peptide" evidence="1">
    <location>
        <begin position="1"/>
        <end position="16"/>
    </location>
</feature>
<dbReference type="EMBL" id="WQNF01000072">
    <property type="protein sequence ID" value="MVT71329.1"/>
    <property type="molecule type" value="Genomic_DNA"/>
</dbReference>
<dbReference type="AlphaFoldDB" id="A0A844T4H5"/>
<feature type="chain" id="PRO_5032766124" description="Cytochrome c domain-containing protein" evidence="1">
    <location>
        <begin position="17"/>
        <end position="455"/>
    </location>
</feature>
<comment type="caution">
    <text evidence="2">The sequence shown here is derived from an EMBL/GenBank/DDBJ whole genome shotgun (WGS) entry which is preliminary data.</text>
</comment>
<evidence type="ECO:0008006" key="4">
    <source>
        <dbReference type="Google" id="ProtNLM"/>
    </source>
</evidence>
<sequence length="455" mass="49353">MIRFPASVSTVFSFFAAVCRGTAIPTSASSFDACSTGSRCLSVDTNGKVVPQPGPFVAQCTGRFPDYIVNSSHDAGAYTGPWFLLSQNYPTTPPQDSYPWLKIDFSDVDRYLYALRDYSFEGMIESDFRPERNSVRPWFHMPLMTYGPPRREPIRGLTEERSVTGPELGVKPNVTIRNFAIGFYNAPGATTIGTVWASANPNLAAARFAEGTASFKILFSNAKPEDFTDSSADPMTGAPEFTILTDKGLQTLRLLQMDVAAVDSRAPTGWVFGTFAFDKTATDAVSWKRLRPVGMSWGNDENYTPADRAAGKKLTESGLSSQIPGFALKHLGWAGRPNGPVDNPASGCLSCHGTAEFPVAAALGPFSNKCDTDAKRLFWFRNFRGDTPFGAVDPATCEQTMPAAELKSLDFSLQMKVAVQNAVQFKVTNPCAPTAPLDAEMRSAAPYSNAPRVGR</sequence>
<organism evidence="2 3">
    <name type="scientific">Bradyrhizobium pachyrhizi</name>
    <dbReference type="NCBI Taxonomy" id="280333"/>
    <lineage>
        <taxon>Bacteria</taxon>
        <taxon>Pseudomonadati</taxon>
        <taxon>Pseudomonadota</taxon>
        <taxon>Alphaproteobacteria</taxon>
        <taxon>Hyphomicrobiales</taxon>
        <taxon>Nitrobacteraceae</taxon>
        <taxon>Bradyrhizobium</taxon>
    </lineage>
</organism>
<proteinExistence type="predicted"/>
<protein>
    <recommendedName>
        <fullName evidence="4">Cytochrome c domain-containing protein</fullName>
    </recommendedName>
</protein>
<evidence type="ECO:0000256" key="1">
    <source>
        <dbReference type="SAM" id="SignalP"/>
    </source>
</evidence>
<evidence type="ECO:0000313" key="2">
    <source>
        <dbReference type="EMBL" id="MVT71329.1"/>
    </source>
</evidence>
<keyword evidence="3" id="KW-1185">Reference proteome</keyword>
<keyword evidence="1" id="KW-0732">Signal</keyword>
<accession>A0A844T4H5</accession>
<dbReference type="Proteomes" id="UP000436468">
    <property type="component" value="Unassembled WGS sequence"/>
</dbReference>
<name>A0A844T4H5_9BRAD</name>
<dbReference type="RefSeq" id="WP_157348882.1">
    <property type="nucleotide sequence ID" value="NZ_WQNF01000072.1"/>
</dbReference>
<reference evidence="2 3" key="1">
    <citation type="submission" date="2019-12" db="EMBL/GenBank/DDBJ databases">
        <title>Draft genome sequences Bradyrhizobium cajani AMBPC1010, Bradyrhizobium pachyrhizi AMBPC1040 and Bradyrhizobium yuanmingense ALSPC3051, three plant growth promoting strains isolated from nodules of Cajanus cajan L. in Dominican Republic.</title>
        <authorList>
            <person name="Flores-Felix J.D."/>
            <person name="Araujo J."/>
            <person name="Diaz-Alcantara C."/>
            <person name="Gonzalez-Andres F."/>
            <person name="Velazquez E."/>
        </authorList>
    </citation>
    <scope>NUCLEOTIDE SEQUENCE [LARGE SCALE GENOMIC DNA]</scope>
    <source>
        <strain evidence="2 3">1040</strain>
    </source>
</reference>